<evidence type="ECO:0000256" key="4">
    <source>
        <dbReference type="ARBA" id="ARBA00022692"/>
    </source>
</evidence>
<comment type="caution">
    <text evidence="20">The sequence shown here is derived from an EMBL/GenBank/DDBJ whole genome shotgun (WGS) entry which is preliminary data.</text>
</comment>
<keyword evidence="13" id="KW-0325">Glycoprotein</keyword>
<dbReference type="InterPro" id="IPR000333">
    <property type="entry name" value="TGFB_receptor"/>
</dbReference>
<dbReference type="Pfam" id="PF01064">
    <property type="entry name" value="Activin_recp"/>
    <property type="match status" value="1"/>
</dbReference>
<keyword evidence="11" id="KW-1015">Disulfide bond</keyword>
<dbReference type="GO" id="GO:0005524">
    <property type="term" value="F:ATP binding"/>
    <property type="evidence" value="ECO:0007669"/>
    <property type="project" value="UniProtKB-KW"/>
</dbReference>
<keyword evidence="8" id="KW-0067">ATP-binding</keyword>
<evidence type="ECO:0000256" key="5">
    <source>
        <dbReference type="ARBA" id="ARBA00022729"/>
    </source>
</evidence>
<accession>A0AAD7TEV3</accession>
<evidence type="ECO:0000256" key="3">
    <source>
        <dbReference type="ARBA" id="ARBA00022679"/>
    </source>
</evidence>
<keyword evidence="7" id="KW-0418">Kinase</keyword>
<dbReference type="AlphaFoldDB" id="A0AAD7TEV3"/>
<protein>
    <recommendedName>
        <fullName evidence="14">Activin receptor type-2B</fullName>
    </recommendedName>
    <alternativeName>
        <fullName evidence="15">Activin receptor type IIB</fullName>
    </alternativeName>
</protein>
<dbReference type="Gene3D" id="2.10.60.10">
    <property type="entry name" value="CD59"/>
    <property type="match status" value="1"/>
</dbReference>
<comment type="catalytic activity">
    <reaction evidence="16">
        <text>L-seryl-[receptor-protein] + ATP = O-phospho-L-seryl-[receptor-protein] + ADP + H(+)</text>
        <dbReference type="Rhea" id="RHEA:18673"/>
        <dbReference type="Rhea" id="RHEA-COMP:11022"/>
        <dbReference type="Rhea" id="RHEA-COMP:11023"/>
        <dbReference type="ChEBI" id="CHEBI:15378"/>
        <dbReference type="ChEBI" id="CHEBI:29999"/>
        <dbReference type="ChEBI" id="CHEBI:30616"/>
        <dbReference type="ChEBI" id="CHEBI:83421"/>
        <dbReference type="ChEBI" id="CHEBI:456216"/>
        <dbReference type="EC" id="2.7.11.30"/>
    </reaction>
</comment>
<organism evidence="20 21">
    <name type="scientific">Aldrovandia affinis</name>
    <dbReference type="NCBI Taxonomy" id="143900"/>
    <lineage>
        <taxon>Eukaryota</taxon>
        <taxon>Metazoa</taxon>
        <taxon>Chordata</taxon>
        <taxon>Craniata</taxon>
        <taxon>Vertebrata</taxon>
        <taxon>Euteleostomi</taxon>
        <taxon>Actinopterygii</taxon>
        <taxon>Neopterygii</taxon>
        <taxon>Teleostei</taxon>
        <taxon>Notacanthiformes</taxon>
        <taxon>Halosauridae</taxon>
        <taxon>Aldrovandia</taxon>
    </lineage>
</organism>
<keyword evidence="21" id="KW-1185">Reference proteome</keyword>
<keyword evidence="9 18" id="KW-1133">Transmembrane helix</keyword>
<dbReference type="EMBL" id="JAINUG010000001">
    <property type="protein sequence ID" value="KAJ8418803.1"/>
    <property type="molecule type" value="Genomic_DNA"/>
</dbReference>
<dbReference type="GO" id="GO:0071363">
    <property type="term" value="P:cellular response to growth factor stimulus"/>
    <property type="evidence" value="ECO:0007669"/>
    <property type="project" value="TreeGrafter"/>
</dbReference>
<evidence type="ECO:0000256" key="2">
    <source>
        <dbReference type="ARBA" id="ARBA00022527"/>
    </source>
</evidence>
<sequence length="174" mass="20111">MWVIVNRGFGPSHGEVETRECFYYNVNWESEKTNQSGVERCEAEKDKRLHCYASWLKNSTTGIIKLVKKGCWLDDFNCYDRQECVATEENPQVFFCCCEGNFCNDRFTHLPDVTRPAVVRTPLLSILVYTLLPITVLSMALLLAFWMYRHRKPPYGHVDINEDPGQSPPSPGWP</sequence>
<feature type="transmembrane region" description="Helical" evidence="18">
    <location>
        <begin position="126"/>
        <end position="148"/>
    </location>
</feature>
<evidence type="ECO:0000256" key="17">
    <source>
        <dbReference type="ARBA" id="ARBA00048773"/>
    </source>
</evidence>
<comment type="catalytic activity">
    <reaction evidence="17">
        <text>L-threonyl-[receptor-protein] + ATP = O-phospho-L-threonyl-[receptor-protein] + ADP + H(+)</text>
        <dbReference type="Rhea" id="RHEA:44880"/>
        <dbReference type="Rhea" id="RHEA-COMP:11024"/>
        <dbReference type="Rhea" id="RHEA-COMP:11025"/>
        <dbReference type="ChEBI" id="CHEBI:15378"/>
        <dbReference type="ChEBI" id="CHEBI:30013"/>
        <dbReference type="ChEBI" id="CHEBI:30616"/>
        <dbReference type="ChEBI" id="CHEBI:61977"/>
        <dbReference type="ChEBI" id="CHEBI:456216"/>
        <dbReference type="EC" id="2.7.11.30"/>
    </reaction>
</comment>
<evidence type="ECO:0000256" key="12">
    <source>
        <dbReference type="ARBA" id="ARBA00023170"/>
    </source>
</evidence>
<evidence type="ECO:0000313" key="20">
    <source>
        <dbReference type="EMBL" id="KAJ8418803.1"/>
    </source>
</evidence>
<evidence type="ECO:0000256" key="8">
    <source>
        <dbReference type="ARBA" id="ARBA00022840"/>
    </source>
</evidence>
<dbReference type="Proteomes" id="UP001221898">
    <property type="component" value="Unassembled WGS sequence"/>
</dbReference>
<dbReference type="PANTHER" id="PTHR23255">
    <property type="entry name" value="TRANSFORMING GROWTH FACTOR-BETA RECEPTOR TYPE I AND II"/>
    <property type="match status" value="1"/>
</dbReference>
<evidence type="ECO:0000256" key="15">
    <source>
        <dbReference type="ARBA" id="ARBA00043114"/>
    </source>
</evidence>
<keyword evidence="12" id="KW-0675">Receptor</keyword>
<comment type="subcellular location">
    <subcellularLocation>
        <location evidence="1">Membrane</location>
        <topology evidence="1">Single-pass membrane protein</topology>
    </subcellularLocation>
</comment>
<feature type="domain" description="Activin types I and II receptor" evidence="19">
    <location>
        <begin position="39"/>
        <end position="105"/>
    </location>
</feature>
<evidence type="ECO:0000256" key="7">
    <source>
        <dbReference type="ARBA" id="ARBA00022777"/>
    </source>
</evidence>
<keyword evidence="10 18" id="KW-0472">Membrane</keyword>
<evidence type="ECO:0000256" key="13">
    <source>
        <dbReference type="ARBA" id="ARBA00023180"/>
    </source>
</evidence>
<evidence type="ECO:0000256" key="9">
    <source>
        <dbReference type="ARBA" id="ARBA00022989"/>
    </source>
</evidence>
<dbReference type="PRINTS" id="PR00653">
    <property type="entry name" value="ACTIVIN2R"/>
</dbReference>
<evidence type="ECO:0000256" key="11">
    <source>
        <dbReference type="ARBA" id="ARBA00023157"/>
    </source>
</evidence>
<name>A0AAD7TEV3_9TELE</name>
<dbReference type="GO" id="GO:0017002">
    <property type="term" value="F:activin receptor activity"/>
    <property type="evidence" value="ECO:0007669"/>
    <property type="project" value="TreeGrafter"/>
</dbReference>
<dbReference type="SUPFAM" id="SSF57302">
    <property type="entry name" value="Snake toxin-like"/>
    <property type="match status" value="1"/>
</dbReference>
<proteinExistence type="predicted"/>
<evidence type="ECO:0000256" key="6">
    <source>
        <dbReference type="ARBA" id="ARBA00022741"/>
    </source>
</evidence>
<evidence type="ECO:0000256" key="10">
    <source>
        <dbReference type="ARBA" id="ARBA00023136"/>
    </source>
</evidence>
<keyword evidence="5" id="KW-0732">Signal</keyword>
<evidence type="ECO:0000256" key="1">
    <source>
        <dbReference type="ARBA" id="ARBA00004167"/>
    </source>
</evidence>
<keyword evidence="3" id="KW-0808">Transferase</keyword>
<evidence type="ECO:0000256" key="14">
    <source>
        <dbReference type="ARBA" id="ARBA00039585"/>
    </source>
</evidence>
<evidence type="ECO:0000259" key="19">
    <source>
        <dbReference type="Pfam" id="PF01064"/>
    </source>
</evidence>
<keyword evidence="4 18" id="KW-0812">Transmembrane</keyword>
<dbReference type="InterPro" id="IPR045860">
    <property type="entry name" value="Snake_toxin-like_sf"/>
</dbReference>
<dbReference type="FunFam" id="2.10.60.10:FF:000002">
    <property type="entry name" value="Serine/threonine-protein kinase receptor"/>
    <property type="match status" value="1"/>
</dbReference>
<dbReference type="InterPro" id="IPR000472">
    <property type="entry name" value="Activin_recp"/>
</dbReference>
<dbReference type="GO" id="GO:0048179">
    <property type="term" value="C:activin receptor complex"/>
    <property type="evidence" value="ECO:0007669"/>
    <property type="project" value="TreeGrafter"/>
</dbReference>
<reference evidence="20" key="1">
    <citation type="journal article" date="2023" name="Science">
        <title>Genome structures resolve the early diversification of teleost fishes.</title>
        <authorList>
            <person name="Parey E."/>
            <person name="Louis A."/>
            <person name="Montfort J."/>
            <person name="Bouchez O."/>
            <person name="Roques C."/>
            <person name="Iampietro C."/>
            <person name="Lluch J."/>
            <person name="Castinel A."/>
            <person name="Donnadieu C."/>
            <person name="Desvignes T."/>
            <person name="Floi Bucao C."/>
            <person name="Jouanno E."/>
            <person name="Wen M."/>
            <person name="Mejri S."/>
            <person name="Dirks R."/>
            <person name="Jansen H."/>
            <person name="Henkel C."/>
            <person name="Chen W.J."/>
            <person name="Zahm M."/>
            <person name="Cabau C."/>
            <person name="Klopp C."/>
            <person name="Thompson A.W."/>
            <person name="Robinson-Rechavi M."/>
            <person name="Braasch I."/>
            <person name="Lecointre G."/>
            <person name="Bobe J."/>
            <person name="Postlethwait J.H."/>
            <person name="Berthelot C."/>
            <person name="Roest Crollius H."/>
            <person name="Guiguen Y."/>
        </authorList>
    </citation>
    <scope>NUCLEOTIDE SEQUENCE</scope>
    <source>
        <strain evidence="20">NC1722</strain>
    </source>
</reference>
<dbReference type="PANTHER" id="PTHR23255:SF70">
    <property type="entry name" value="ACTIVIN RECEPTOR TYPE-2B"/>
    <property type="match status" value="1"/>
</dbReference>
<keyword evidence="6" id="KW-0547">Nucleotide-binding</keyword>
<keyword evidence="2" id="KW-0723">Serine/threonine-protein kinase</keyword>
<gene>
    <name evidence="20" type="ORF">AAFF_G00003020</name>
</gene>
<dbReference type="GO" id="GO:0048185">
    <property type="term" value="F:activin binding"/>
    <property type="evidence" value="ECO:0007669"/>
    <property type="project" value="TreeGrafter"/>
</dbReference>
<evidence type="ECO:0000313" key="21">
    <source>
        <dbReference type="Proteomes" id="UP001221898"/>
    </source>
</evidence>
<evidence type="ECO:0000256" key="16">
    <source>
        <dbReference type="ARBA" id="ARBA00047681"/>
    </source>
</evidence>
<evidence type="ECO:0000256" key="18">
    <source>
        <dbReference type="SAM" id="Phobius"/>
    </source>
</evidence>
<dbReference type="CDD" id="cd23632">
    <property type="entry name" value="TFP_LU_ECD_ACVR2B"/>
    <property type="match status" value="1"/>
</dbReference>